<dbReference type="SUPFAM" id="SSF48264">
    <property type="entry name" value="Cytochrome P450"/>
    <property type="match status" value="1"/>
</dbReference>
<keyword evidence="6" id="KW-0408">Iron</keyword>
<dbReference type="GO" id="GO:0005506">
    <property type="term" value="F:iron ion binding"/>
    <property type="evidence" value="ECO:0007669"/>
    <property type="project" value="InterPro"/>
</dbReference>
<comment type="cofactor">
    <cofactor evidence="1">
        <name>heme</name>
        <dbReference type="ChEBI" id="CHEBI:30413"/>
    </cofactor>
</comment>
<dbReference type="AlphaFoldDB" id="A0A9P5TR01"/>
<evidence type="ECO:0000256" key="1">
    <source>
        <dbReference type="ARBA" id="ARBA00001971"/>
    </source>
</evidence>
<dbReference type="Proteomes" id="UP000724874">
    <property type="component" value="Unassembled WGS sequence"/>
</dbReference>
<dbReference type="InterPro" id="IPR036396">
    <property type="entry name" value="Cyt_P450_sf"/>
</dbReference>
<dbReference type="InterPro" id="IPR001128">
    <property type="entry name" value="Cyt_P450"/>
</dbReference>
<dbReference type="GO" id="GO:0016705">
    <property type="term" value="F:oxidoreductase activity, acting on paired donors, with incorporation or reduction of molecular oxygen"/>
    <property type="evidence" value="ECO:0007669"/>
    <property type="project" value="InterPro"/>
</dbReference>
<dbReference type="PANTHER" id="PTHR46300">
    <property type="entry name" value="P450, PUTATIVE (EUROFUNG)-RELATED-RELATED"/>
    <property type="match status" value="1"/>
</dbReference>
<dbReference type="EMBL" id="JADNYJ010000025">
    <property type="protein sequence ID" value="KAF8904752.1"/>
    <property type="molecule type" value="Genomic_DNA"/>
</dbReference>
<evidence type="ECO:0000256" key="2">
    <source>
        <dbReference type="ARBA" id="ARBA00010617"/>
    </source>
</evidence>
<protein>
    <recommendedName>
        <fullName evidence="11">Cytochrome P450</fullName>
    </recommendedName>
</protein>
<dbReference type="Gene3D" id="1.10.630.10">
    <property type="entry name" value="Cytochrome P450"/>
    <property type="match status" value="1"/>
</dbReference>
<keyword evidence="4" id="KW-0479">Metal-binding</keyword>
<keyword evidence="8" id="KW-0812">Transmembrane</keyword>
<evidence type="ECO:0000313" key="10">
    <source>
        <dbReference type="Proteomes" id="UP000724874"/>
    </source>
</evidence>
<organism evidence="9 10">
    <name type="scientific">Gymnopilus junonius</name>
    <name type="common">Spectacular rustgill mushroom</name>
    <name type="synonym">Gymnopilus spectabilis subsp. junonius</name>
    <dbReference type="NCBI Taxonomy" id="109634"/>
    <lineage>
        <taxon>Eukaryota</taxon>
        <taxon>Fungi</taxon>
        <taxon>Dikarya</taxon>
        <taxon>Basidiomycota</taxon>
        <taxon>Agaricomycotina</taxon>
        <taxon>Agaricomycetes</taxon>
        <taxon>Agaricomycetidae</taxon>
        <taxon>Agaricales</taxon>
        <taxon>Agaricineae</taxon>
        <taxon>Hymenogastraceae</taxon>
        <taxon>Gymnopilus</taxon>
    </lineage>
</organism>
<evidence type="ECO:0000256" key="4">
    <source>
        <dbReference type="ARBA" id="ARBA00022723"/>
    </source>
</evidence>
<evidence type="ECO:0000313" key="9">
    <source>
        <dbReference type="EMBL" id="KAF8904752.1"/>
    </source>
</evidence>
<dbReference type="GO" id="GO:0020037">
    <property type="term" value="F:heme binding"/>
    <property type="evidence" value="ECO:0007669"/>
    <property type="project" value="InterPro"/>
</dbReference>
<dbReference type="GO" id="GO:0004497">
    <property type="term" value="F:monooxygenase activity"/>
    <property type="evidence" value="ECO:0007669"/>
    <property type="project" value="UniProtKB-KW"/>
</dbReference>
<sequence length="173" mass="19512">MPLRSILDQYGLNFSDSSRWMYWLVGAVLVVLIPKLFNSYRRSRALPPGPRGLPILGNVLQAPTQMPWFKFAEWGQQYGPIFSLNMAGQTVIVLSTFKAAGDLLDRRSNLYSDRPRLIMASEILTGESSWCSLVTVLHGGKCAAHLMKLSTSEQQRNINQHKSEKPLLQPYDC</sequence>
<keyword evidence="8" id="KW-1133">Transmembrane helix</keyword>
<keyword evidence="5" id="KW-0560">Oxidoreductase</keyword>
<feature type="transmembrane region" description="Helical" evidence="8">
    <location>
        <begin position="20"/>
        <end position="37"/>
    </location>
</feature>
<comment type="similarity">
    <text evidence="2">Belongs to the cytochrome P450 family.</text>
</comment>
<evidence type="ECO:0000256" key="6">
    <source>
        <dbReference type="ARBA" id="ARBA00023004"/>
    </source>
</evidence>
<evidence type="ECO:0000256" key="7">
    <source>
        <dbReference type="ARBA" id="ARBA00023033"/>
    </source>
</evidence>
<dbReference type="InterPro" id="IPR050364">
    <property type="entry name" value="Cytochrome_P450_fung"/>
</dbReference>
<accession>A0A9P5TR01</accession>
<comment type="caution">
    <text evidence="9">The sequence shown here is derived from an EMBL/GenBank/DDBJ whole genome shotgun (WGS) entry which is preliminary data.</text>
</comment>
<evidence type="ECO:0000256" key="3">
    <source>
        <dbReference type="ARBA" id="ARBA00022617"/>
    </source>
</evidence>
<dbReference type="OrthoDB" id="1055148at2759"/>
<keyword evidence="10" id="KW-1185">Reference proteome</keyword>
<keyword evidence="7" id="KW-0503">Monooxygenase</keyword>
<reference evidence="9" key="1">
    <citation type="submission" date="2020-11" db="EMBL/GenBank/DDBJ databases">
        <authorList>
            <consortium name="DOE Joint Genome Institute"/>
            <person name="Ahrendt S."/>
            <person name="Riley R."/>
            <person name="Andreopoulos W."/>
            <person name="LaButti K."/>
            <person name="Pangilinan J."/>
            <person name="Ruiz-duenas F.J."/>
            <person name="Barrasa J.M."/>
            <person name="Sanchez-Garcia M."/>
            <person name="Camarero S."/>
            <person name="Miyauchi S."/>
            <person name="Serrano A."/>
            <person name="Linde D."/>
            <person name="Babiker R."/>
            <person name="Drula E."/>
            <person name="Ayuso-Fernandez I."/>
            <person name="Pacheco R."/>
            <person name="Padilla G."/>
            <person name="Ferreira P."/>
            <person name="Barriuso J."/>
            <person name="Kellner H."/>
            <person name="Castanera R."/>
            <person name="Alfaro M."/>
            <person name="Ramirez L."/>
            <person name="Pisabarro A.G."/>
            <person name="Kuo A."/>
            <person name="Tritt A."/>
            <person name="Lipzen A."/>
            <person name="He G."/>
            <person name="Yan M."/>
            <person name="Ng V."/>
            <person name="Cullen D."/>
            <person name="Martin F."/>
            <person name="Rosso M.-N."/>
            <person name="Henrissat B."/>
            <person name="Hibbett D."/>
            <person name="Martinez A.T."/>
            <person name="Grigoriev I.V."/>
        </authorList>
    </citation>
    <scope>NUCLEOTIDE SEQUENCE</scope>
    <source>
        <strain evidence="9">AH 44721</strain>
    </source>
</reference>
<evidence type="ECO:0000256" key="5">
    <source>
        <dbReference type="ARBA" id="ARBA00023002"/>
    </source>
</evidence>
<keyword evidence="3" id="KW-0349">Heme</keyword>
<evidence type="ECO:0008006" key="11">
    <source>
        <dbReference type="Google" id="ProtNLM"/>
    </source>
</evidence>
<evidence type="ECO:0000256" key="8">
    <source>
        <dbReference type="SAM" id="Phobius"/>
    </source>
</evidence>
<proteinExistence type="inferred from homology"/>
<gene>
    <name evidence="9" type="ORF">CPB84DRAFT_654879</name>
</gene>
<keyword evidence="8" id="KW-0472">Membrane</keyword>
<dbReference type="Pfam" id="PF00067">
    <property type="entry name" value="p450"/>
    <property type="match status" value="1"/>
</dbReference>
<name>A0A9P5TR01_GYMJU</name>